<proteinExistence type="predicted"/>
<gene>
    <name evidence="4" type="ORF">B0T25DRAFT_626918</name>
</gene>
<dbReference type="AlphaFoldDB" id="A0AAJ0MJ73"/>
<dbReference type="Proteomes" id="UP001275084">
    <property type="component" value="Unassembled WGS sequence"/>
</dbReference>
<evidence type="ECO:0000256" key="2">
    <source>
        <dbReference type="SAM" id="Phobius"/>
    </source>
</evidence>
<reference evidence="4" key="2">
    <citation type="submission" date="2023-06" db="EMBL/GenBank/DDBJ databases">
        <authorList>
            <consortium name="Lawrence Berkeley National Laboratory"/>
            <person name="Haridas S."/>
            <person name="Hensen N."/>
            <person name="Bonometti L."/>
            <person name="Westerberg I."/>
            <person name="Brannstrom I.O."/>
            <person name="Guillou S."/>
            <person name="Cros-Aarteil S."/>
            <person name="Calhoun S."/>
            <person name="Kuo A."/>
            <person name="Mondo S."/>
            <person name="Pangilinan J."/>
            <person name="Riley R."/>
            <person name="Labutti K."/>
            <person name="Andreopoulos B."/>
            <person name="Lipzen A."/>
            <person name="Chen C."/>
            <person name="Yanf M."/>
            <person name="Daum C."/>
            <person name="Ng V."/>
            <person name="Clum A."/>
            <person name="Steindorff A."/>
            <person name="Ohm R."/>
            <person name="Martin F."/>
            <person name="Silar P."/>
            <person name="Natvig D."/>
            <person name="Lalanne C."/>
            <person name="Gautier V."/>
            <person name="Ament-Velasquez S.L."/>
            <person name="Kruys A."/>
            <person name="Hutchinson M.I."/>
            <person name="Powell A.J."/>
            <person name="Barry K."/>
            <person name="Miller A.N."/>
            <person name="Grigoriev I.V."/>
            <person name="Debuchy R."/>
            <person name="Gladieux P."/>
            <person name="Thoren M.H."/>
            <person name="Johannesson H."/>
        </authorList>
    </citation>
    <scope>NUCLEOTIDE SEQUENCE</scope>
    <source>
        <strain evidence="4">CBS 955.72</strain>
    </source>
</reference>
<organism evidence="4 5">
    <name type="scientific">Lasiosphaeria hispida</name>
    <dbReference type="NCBI Taxonomy" id="260671"/>
    <lineage>
        <taxon>Eukaryota</taxon>
        <taxon>Fungi</taxon>
        <taxon>Dikarya</taxon>
        <taxon>Ascomycota</taxon>
        <taxon>Pezizomycotina</taxon>
        <taxon>Sordariomycetes</taxon>
        <taxon>Sordariomycetidae</taxon>
        <taxon>Sordariales</taxon>
        <taxon>Lasiosphaeriaceae</taxon>
        <taxon>Lasiosphaeria</taxon>
    </lineage>
</organism>
<protein>
    <recommendedName>
        <fullName evidence="6">Mid2 domain-containing protein</fullName>
    </recommendedName>
</protein>
<feature type="chain" id="PRO_5042515591" description="Mid2 domain-containing protein" evidence="3">
    <location>
        <begin position="37"/>
        <end position="336"/>
    </location>
</feature>
<comment type="caution">
    <text evidence="4">The sequence shown here is derived from an EMBL/GenBank/DDBJ whole genome shotgun (WGS) entry which is preliminary data.</text>
</comment>
<feature type="region of interest" description="Disordered" evidence="1">
    <location>
        <begin position="182"/>
        <end position="204"/>
    </location>
</feature>
<feature type="signal peptide" evidence="3">
    <location>
        <begin position="1"/>
        <end position="36"/>
    </location>
</feature>
<dbReference type="EMBL" id="JAUIQD010000001">
    <property type="protein sequence ID" value="KAK3362494.1"/>
    <property type="molecule type" value="Genomic_DNA"/>
</dbReference>
<evidence type="ECO:0000313" key="4">
    <source>
        <dbReference type="EMBL" id="KAK3362494.1"/>
    </source>
</evidence>
<sequence>MSRPRATSRPRGHDTARASKISFLAVAALFTGIVHSQNVTLACGQVGYYNCPPENGGGCCPTGFLCGATDCVDVSSVAATITATELATVTSLNGSPSSSSECRGHKGYLACQQPLHDGGDCCPFGYHCDSLVQCRLTLKLNEETETITTTNSDGAFEVKTTTFVVGPSVTAADRILQAAITTSTKATSDPPATGPAAQTDSGSGGLTGGQVGGIVGGVVGSVLLLAAAAAGVFVLVRLRKRGQAGLKADGSSSGTGGHSEDHELDAYLSEKLELDVDVQRLELGSESAHVEMQGTRLEHELVGGYETHGVSELHGTPVEWLTGKQESLGEKGVVTE</sequence>
<evidence type="ECO:0000256" key="1">
    <source>
        <dbReference type="SAM" id="MobiDB-lite"/>
    </source>
</evidence>
<keyword evidence="3" id="KW-0732">Signal</keyword>
<feature type="transmembrane region" description="Helical" evidence="2">
    <location>
        <begin position="211"/>
        <end position="236"/>
    </location>
</feature>
<keyword evidence="2" id="KW-1133">Transmembrane helix</keyword>
<keyword evidence="2" id="KW-0812">Transmembrane</keyword>
<evidence type="ECO:0000313" key="5">
    <source>
        <dbReference type="Proteomes" id="UP001275084"/>
    </source>
</evidence>
<name>A0AAJ0MJ73_9PEZI</name>
<accession>A0AAJ0MJ73</accession>
<keyword evidence="2" id="KW-0472">Membrane</keyword>
<evidence type="ECO:0000256" key="3">
    <source>
        <dbReference type="SAM" id="SignalP"/>
    </source>
</evidence>
<keyword evidence="5" id="KW-1185">Reference proteome</keyword>
<evidence type="ECO:0008006" key="6">
    <source>
        <dbReference type="Google" id="ProtNLM"/>
    </source>
</evidence>
<reference evidence="4" key="1">
    <citation type="journal article" date="2023" name="Mol. Phylogenet. Evol.">
        <title>Genome-scale phylogeny and comparative genomics of the fungal order Sordariales.</title>
        <authorList>
            <person name="Hensen N."/>
            <person name="Bonometti L."/>
            <person name="Westerberg I."/>
            <person name="Brannstrom I.O."/>
            <person name="Guillou S."/>
            <person name="Cros-Aarteil S."/>
            <person name="Calhoun S."/>
            <person name="Haridas S."/>
            <person name="Kuo A."/>
            <person name="Mondo S."/>
            <person name="Pangilinan J."/>
            <person name="Riley R."/>
            <person name="LaButti K."/>
            <person name="Andreopoulos B."/>
            <person name="Lipzen A."/>
            <person name="Chen C."/>
            <person name="Yan M."/>
            <person name="Daum C."/>
            <person name="Ng V."/>
            <person name="Clum A."/>
            <person name="Steindorff A."/>
            <person name="Ohm R.A."/>
            <person name="Martin F."/>
            <person name="Silar P."/>
            <person name="Natvig D.O."/>
            <person name="Lalanne C."/>
            <person name="Gautier V."/>
            <person name="Ament-Velasquez S.L."/>
            <person name="Kruys A."/>
            <person name="Hutchinson M.I."/>
            <person name="Powell A.J."/>
            <person name="Barry K."/>
            <person name="Miller A.N."/>
            <person name="Grigoriev I.V."/>
            <person name="Debuchy R."/>
            <person name="Gladieux P."/>
            <person name="Hiltunen Thoren M."/>
            <person name="Johannesson H."/>
        </authorList>
    </citation>
    <scope>NUCLEOTIDE SEQUENCE</scope>
    <source>
        <strain evidence="4">CBS 955.72</strain>
    </source>
</reference>